<sequence length="937" mass="104049">MATYGRHRQSIADIENELHNIFNQHPDSHVNDSGEPVIPADALVDIFRSFSNVYNGVELLSDSELDMLKGVLASNPGLEVTPQILLQFIAEKTKSSPPRSPSSEEEQLPGRGRTEERDNTEQQHRSSSSGSDAGYYQGPHSRPPSRGPQTPGYGKSPFDTERRQRSTPLTNAAPSSWAKRPAPAHRRKSDAGSRSDSESWSSSPSSFNRNGPRTRAPSNPTSPTGSENHWSPVASPTFGRPSSRPHSRTRSQPSSAFNNNSFSSSYNHFGSPARDEHGYSSPDDTINASDSFEYRNDDSFMGPISSLQILRPGSDSDSDDEQDSSLGLVLDRVTVSSTASMEPSERLDALQRVNTELGRKLMDAERTLQNKLSEHESELEEMQSRLEEMRSELSSTKREEKELRSKERQNMTQIAALELEVSKVTKALEHARATYNSLQRQYQEQCATSEKYRDDLHQRGELINSLREAASLHEVETAKWAKEHESYEDRISHLEDELSVAQQAHAQLDEQKQENLLLKETIDRMRFDMDEMRSAATIVAAGGGNSGSSSAANTMSKSLGAELLGKMKWGIEDEEEEVDDEEGSETTAVDLDEDDTEGEEDVIQTIITRKKRKVASRANKIETRTFEEVREYSDSSTQYEPELFCISHASQTDAEPKILKSSFGLQTEEPPTRIFAIQTDPEPIPPPRVTIEMEIQTDQVEEEEQLVSRSPSPQHDESLASSSSTIIPPTPKAQPHHLELPTDQPPAYNQINTTRNEEEERDWGFAAETLKKWHHGVKIPFEPVPGGISEEAAEEWKALKEELGVECMVIDKIIEESRKAAGPSRSPKDGKPPRKSSRFYNIYNTYIIGDKGPSTLIPQTLAVAGVSALVMLALAPYMAPQYNIPGGPTYYDRAAWNSFNTMQAAGEGFSPDGTAAVWNFLGRVGGGAARIARGWPT</sequence>
<reference evidence="3 4" key="1">
    <citation type="journal article" date="2019" name="Nat. Ecol. Evol.">
        <title>Megaphylogeny resolves global patterns of mushroom evolution.</title>
        <authorList>
            <person name="Varga T."/>
            <person name="Krizsan K."/>
            <person name="Foldi C."/>
            <person name="Dima B."/>
            <person name="Sanchez-Garcia M."/>
            <person name="Sanchez-Ramirez S."/>
            <person name="Szollosi G.J."/>
            <person name="Szarkandi J.G."/>
            <person name="Papp V."/>
            <person name="Albert L."/>
            <person name="Andreopoulos W."/>
            <person name="Angelini C."/>
            <person name="Antonin V."/>
            <person name="Barry K.W."/>
            <person name="Bougher N.L."/>
            <person name="Buchanan P."/>
            <person name="Buyck B."/>
            <person name="Bense V."/>
            <person name="Catcheside P."/>
            <person name="Chovatia M."/>
            <person name="Cooper J."/>
            <person name="Damon W."/>
            <person name="Desjardin D."/>
            <person name="Finy P."/>
            <person name="Geml J."/>
            <person name="Haridas S."/>
            <person name="Hughes K."/>
            <person name="Justo A."/>
            <person name="Karasinski D."/>
            <person name="Kautmanova I."/>
            <person name="Kiss B."/>
            <person name="Kocsube S."/>
            <person name="Kotiranta H."/>
            <person name="LaButti K.M."/>
            <person name="Lechner B.E."/>
            <person name="Liimatainen K."/>
            <person name="Lipzen A."/>
            <person name="Lukacs Z."/>
            <person name="Mihaltcheva S."/>
            <person name="Morgado L.N."/>
            <person name="Niskanen T."/>
            <person name="Noordeloos M.E."/>
            <person name="Ohm R.A."/>
            <person name="Ortiz-Santana B."/>
            <person name="Ovrebo C."/>
            <person name="Racz N."/>
            <person name="Riley R."/>
            <person name="Savchenko A."/>
            <person name="Shiryaev A."/>
            <person name="Soop K."/>
            <person name="Spirin V."/>
            <person name="Szebenyi C."/>
            <person name="Tomsovsky M."/>
            <person name="Tulloss R.E."/>
            <person name="Uehling J."/>
            <person name="Grigoriev I.V."/>
            <person name="Vagvolgyi C."/>
            <person name="Papp T."/>
            <person name="Martin F.M."/>
            <person name="Miettinen O."/>
            <person name="Hibbett D.S."/>
            <person name="Nagy L.G."/>
        </authorList>
    </citation>
    <scope>NUCLEOTIDE SEQUENCE [LARGE SCALE GENOMIC DNA]</scope>
    <source>
        <strain evidence="3 4">CBS 166.37</strain>
    </source>
</reference>
<dbReference type="STRING" id="68775.A0A5C3LWB2"/>
<gene>
    <name evidence="3" type="ORF">BDQ12DRAFT_706206</name>
</gene>
<dbReference type="PROSITE" id="PS50861">
    <property type="entry name" value="AA_TRNA_LIGASE_II_GLYAB"/>
    <property type="match status" value="1"/>
</dbReference>
<dbReference type="OrthoDB" id="432685at2759"/>
<dbReference type="GO" id="GO:0006426">
    <property type="term" value="P:glycyl-tRNA aminoacylation"/>
    <property type="evidence" value="ECO:0007669"/>
    <property type="project" value="InterPro"/>
</dbReference>
<name>A0A5C3LWB2_9AGAR</name>
<organism evidence="3 4">
    <name type="scientific">Crucibulum laeve</name>
    <dbReference type="NCBI Taxonomy" id="68775"/>
    <lineage>
        <taxon>Eukaryota</taxon>
        <taxon>Fungi</taxon>
        <taxon>Dikarya</taxon>
        <taxon>Basidiomycota</taxon>
        <taxon>Agaricomycotina</taxon>
        <taxon>Agaricomycetes</taxon>
        <taxon>Agaricomycetidae</taxon>
        <taxon>Agaricales</taxon>
        <taxon>Agaricineae</taxon>
        <taxon>Nidulariaceae</taxon>
        <taxon>Crucibulum</taxon>
    </lineage>
</organism>
<evidence type="ECO:0000256" key="2">
    <source>
        <dbReference type="SAM" id="MobiDB-lite"/>
    </source>
</evidence>
<dbReference type="InterPro" id="IPR006194">
    <property type="entry name" value="Gly-tRNA-synth_heterodimer"/>
</dbReference>
<feature type="region of interest" description="Disordered" evidence="2">
    <location>
        <begin position="92"/>
        <end position="329"/>
    </location>
</feature>
<dbReference type="AlphaFoldDB" id="A0A5C3LWB2"/>
<feature type="compositionally biased region" description="Polar residues" evidence="2">
    <location>
        <begin position="207"/>
        <end position="229"/>
    </location>
</feature>
<dbReference type="GO" id="GO:0005737">
    <property type="term" value="C:cytoplasm"/>
    <property type="evidence" value="ECO:0007669"/>
    <property type="project" value="InterPro"/>
</dbReference>
<feature type="region of interest" description="Disordered" evidence="2">
    <location>
        <begin position="573"/>
        <end position="599"/>
    </location>
</feature>
<evidence type="ECO:0000256" key="1">
    <source>
        <dbReference type="SAM" id="Coils"/>
    </source>
</evidence>
<feature type="region of interest" description="Disordered" evidence="2">
    <location>
        <begin position="818"/>
        <end position="837"/>
    </location>
</feature>
<keyword evidence="4" id="KW-1185">Reference proteome</keyword>
<dbReference type="GO" id="GO:0004820">
    <property type="term" value="F:glycine-tRNA ligase activity"/>
    <property type="evidence" value="ECO:0007669"/>
    <property type="project" value="InterPro"/>
</dbReference>
<dbReference type="EMBL" id="ML213612">
    <property type="protein sequence ID" value="TFK36663.1"/>
    <property type="molecule type" value="Genomic_DNA"/>
</dbReference>
<feature type="region of interest" description="Disordered" evidence="2">
    <location>
        <begin position="699"/>
        <end position="750"/>
    </location>
</feature>
<evidence type="ECO:0000313" key="3">
    <source>
        <dbReference type="EMBL" id="TFK36663.1"/>
    </source>
</evidence>
<feature type="compositionally biased region" description="Low complexity" evidence="2">
    <location>
        <begin position="250"/>
        <end position="271"/>
    </location>
</feature>
<accession>A0A5C3LWB2</accession>
<feature type="region of interest" description="Disordered" evidence="2">
    <location>
        <begin position="372"/>
        <end position="407"/>
    </location>
</feature>
<dbReference type="Proteomes" id="UP000308652">
    <property type="component" value="Unassembled WGS sequence"/>
</dbReference>
<evidence type="ECO:0000313" key="4">
    <source>
        <dbReference type="Proteomes" id="UP000308652"/>
    </source>
</evidence>
<keyword evidence="1" id="KW-0175">Coiled coil</keyword>
<feature type="coiled-coil region" evidence="1">
    <location>
        <begin position="477"/>
        <end position="521"/>
    </location>
</feature>
<feature type="compositionally biased region" description="Basic and acidic residues" evidence="2">
    <location>
        <begin position="112"/>
        <end position="124"/>
    </location>
</feature>
<protein>
    <submittedName>
        <fullName evidence="3">Uncharacterized protein</fullName>
    </submittedName>
</protein>
<dbReference type="GO" id="GO:0005524">
    <property type="term" value="F:ATP binding"/>
    <property type="evidence" value="ECO:0007669"/>
    <property type="project" value="InterPro"/>
</dbReference>
<proteinExistence type="predicted"/>